<name>A0A454XYS6_PRIPA</name>
<dbReference type="EnsemblMetazoa" id="PPA44898.1">
    <property type="protein sequence ID" value="PPA44898.1"/>
    <property type="gene ID" value="WBGene00283267"/>
</dbReference>
<reference evidence="1" key="2">
    <citation type="submission" date="2022-06" db="UniProtKB">
        <authorList>
            <consortium name="EnsemblMetazoa"/>
        </authorList>
    </citation>
    <scope>IDENTIFICATION</scope>
    <source>
        <strain evidence="1">PS312</strain>
    </source>
</reference>
<organism evidence="1 2">
    <name type="scientific">Pristionchus pacificus</name>
    <name type="common">Parasitic nematode worm</name>
    <dbReference type="NCBI Taxonomy" id="54126"/>
    <lineage>
        <taxon>Eukaryota</taxon>
        <taxon>Metazoa</taxon>
        <taxon>Ecdysozoa</taxon>
        <taxon>Nematoda</taxon>
        <taxon>Chromadorea</taxon>
        <taxon>Rhabditida</taxon>
        <taxon>Rhabditina</taxon>
        <taxon>Diplogasteromorpha</taxon>
        <taxon>Diplogasteroidea</taxon>
        <taxon>Neodiplogasteridae</taxon>
        <taxon>Pristionchus</taxon>
    </lineage>
</organism>
<reference evidence="2" key="1">
    <citation type="journal article" date="2008" name="Nat. Genet.">
        <title>The Pristionchus pacificus genome provides a unique perspective on nematode lifestyle and parasitism.</title>
        <authorList>
            <person name="Dieterich C."/>
            <person name="Clifton S.W."/>
            <person name="Schuster L.N."/>
            <person name="Chinwalla A."/>
            <person name="Delehaunty K."/>
            <person name="Dinkelacker I."/>
            <person name="Fulton L."/>
            <person name="Fulton R."/>
            <person name="Godfrey J."/>
            <person name="Minx P."/>
            <person name="Mitreva M."/>
            <person name="Roeseler W."/>
            <person name="Tian H."/>
            <person name="Witte H."/>
            <person name="Yang S.P."/>
            <person name="Wilson R.K."/>
            <person name="Sommer R.J."/>
        </authorList>
    </citation>
    <scope>NUCLEOTIDE SEQUENCE [LARGE SCALE GENOMIC DNA]</scope>
    <source>
        <strain evidence="2">PS312</strain>
    </source>
</reference>
<accession>A0A8R1Z0B2</accession>
<sequence length="89" mass="10090">MTRTGLLTIILLSLLALLSRAYILPYEAYAEDGYYYFPSVAKRSASDHLRHASKREFNVDDLTLRFGKRSGGLSSFGADDLALRFGRRR</sequence>
<evidence type="ECO:0000313" key="1">
    <source>
        <dbReference type="EnsemblMetazoa" id="PPA44898.1"/>
    </source>
</evidence>
<accession>A0A454XYS6</accession>
<evidence type="ECO:0000313" key="2">
    <source>
        <dbReference type="Proteomes" id="UP000005239"/>
    </source>
</evidence>
<dbReference type="AlphaFoldDB" id="A0A454XYS6"/>
<dbReference type="OrthoDB" id="5813176at2759"/>
<protein>
    <submittedName>
        <fullName evidence="1">Uncharacterized protein</fullName>
    </submittedName>
</protein>
<keyword evidence="2" id="KW-1185">Reference proteome</keyword>
<proteinExistence type="predicted"/>
<dbReference type="Proteomes" id="UP000005239">
    <property type="component" value="Unassembled WGS sequence"/>
</dbReference>
<gene>
    <name evidence="1" type="primary">WBGene00283267</name>
</gene>